<gene>
    <name evidence="4" type="primary">LOC106810052</name>
</gene>
<accession>A0ABM1E9D1</accession>
<evidence type="ECO:0000313" key="3">
    <source>
        <dbReference type="Proteomes" id="UP000695022"/>
    </source>
</evidence>
<feature type="region of interest" description="Disordered" evidence="1">
    <location>
        <begin position="116"/>
        <end position="146"/>
    </location>
</feature>
<feature type="domain" description="Reverse transcriptase" evidence="2">
    <location>
        <begin position="266"/>
        <end position="386"/>
    </location>
</feature>
<dbReference type="Proteomes" id="UP000695022">
    <property type="component" value="Unplaced"/>
</dbReference>
<proteinExistence type="predicted"/>
<dbReference type="PROSITE" id="PS50878">
    <property type="entry name" value="RT_POL"/>
    <property type="match status" value="1"/>
</dbReference>
<dbReference type="SUPFAM" id="SSF56672">
    <property type="entry name" value="DNA/RNA polymerases"/>
    <property type="match status" value="1"/>
</dbReference>
<evidence type="ECO:0000259" key="2">
    <source>
        <dbReference type="PROSITE" id="PS50878"/>
    </source>
</evidence>
<dbReference type="Pfam" id="PF00078">
    <property type="entry name" value="RVT_1"/>
    <property type="match status" value="1"/>
</dbReference>
<dbReference type="Gene3D" id="3.30.70.270">
    <property type="match status" value="1"/>
</dbReference>
<feature type="compositionally biased region" description="Basic and acidic residues" evidence="1">
    <location>
        <begin position="116"/>
        <end position="136"/>
    </location>
</feature>
<dbReference type="PANTHER" id="PTHR37984:SF11">
    <property type="entry name" value="INTEGRASE CATALYTIC DOMAIN-CONTAINING PROTEIN"/>
    <property type="match status" value="1"/>
</dbReference>
<dbReference type="GeneID" id="106810052"/>
<evidence type="ECO:0000313" key="4">
    <source>
        <dbReference type="RefSeq" id="XP_014668802.1"/>
    </source>
</evidence>
<dbReference type="Gene3D" id="3.10.10.10">
    <property type="entry name" value="HIV Type 1 Reverse Transcriptase, subunit A, domain 1"/>
    <property type="match status" value="1"/>
</dbReference>
<dbReference type="InterPro" id="IPR000477">
    <property type="entry name" value="RT_dom"/>
</dbReference>
<evidence type="ECO:0000256" key="1">
    <source>
        <dbReference type="SAM" id="MobiDB-lite"/>
    </source>
</evidence>
<dbReference type="InterPro" id="IPR043128">
    <property type="entry name" value="Rev_trsase/Diguanyl_cyclase"/>
</dbReference>
<organism evidence="3 4">
    <name type="scientific">Priapulus caudatus</name>
    <name type="common">Priapulid worm</name>
    <dbReference type="NCBI Taxonomy" id="37621"/>
    <lineage>
        <taxon>Eukaryota</taxon>
        <taxon>Metazoa</taxon>
        <taxon>Ecdysozoa</taxon>
        <taxon>Scalidophora</taxon>
        <taxon>Priapulida</taxon>
        <taxon>Priapulimorpha</taxon>
        <taxon>Priapulimorphida</taxon>
        <taxon>Priapulidae</taxon>
        <taxon>Priapulus</taxon>
    </lineage>
</organism>
<reference evidence="4" key="1">
    <citation type="submission" date="2025-08" db="UniProtKB">
        <authorList>
            <consortium name="RefSeq"/>
        </authorList>
    </citation>
    <scope>IDENTIFICATION</scope>
</reference>
<sequence>MTTGLPQFPAFAVHADSGNTGLRWAKWVAKLENLMIALNITTPKRKRDMMLHYAGDEVYEVFITLPDSGSEDDFELARDSLRNYLDPKRNMEYEVYLFRKDKQAVVCRSRQRREQSAYHVTKDKHSTAEMEAHQSDSSDDECTFGARQHGDKLPTCDVKIEGKVIQYAKKVVETNIHVVDGSIGNLLGYRAAEDLGIIHVAQSVTSKMQTIAGKFPNIFKGMGKAENIQVKLYIDENVEPKQQPHRRIPFHVRKAVERELDKLKEMDVIEKVSGPTPWVSPIVVVPKKNNEVRICVEMRKANEAVKRTKHVMPTIDELITDLNGASVFSVLDLRSAYHQLELQPESRYITTFSTHVGLFRYKRLMFGINAASEIFQNALYQECFPV</sequence>
<protein>
    <submittedName>
        <fullName evidence="4">Uncharacterized protein K02A2.6-like</fullName>
    </submittedName>
</protein>
<name>A0ABM1E9D1_PRICU</name>
<dbReference type="CDD" id="cd01647">
    <property type="entry name" value="RT_LTR"/>
    <property type="match status" value="1"/>
</dbReference>
<keyword evidence="3" id="KW-1185">Reference proteome</keyword>
<dbReference type="RefSeq" id="XP_014668802.1">
    <property type="nucleotide sequence ID" value="XM_014813316.1"/>
</dbReference>
<dbReference type="InterPro" id="IPR043502">
    <property type="entry name" value="DNA/RNA_pol_sf"/>
</dbReference>
<dbReference type="PANTHER" id="PTHR37984">
    <property type="entry name" value="PROTEIN CBG26694"/>
    <property type="match status" value="1"/>
</dbReference>
<dbReference type="InterPro" id="IPR050951">
    <property type="entry name" value="Retrovirus_Pol_polyprotein"/>
</dbReference>